<dbReference type="GeneID" id="8998957"/>
<organism evidence="3 4">
    <name type="scientific">Debaryomyces hansenii (strain ATCC 36239 / CBS 767 / BCRC 21394 / JCM 1990 / NBRC 0083 / IGC 2968)</name>
    <name type="common">Yeast</name>
    <name type="synonym">Torulaspora hansenii</name>
    <dbReference type="NCBI Taxonomy" id="284592"/>
    <lineage>
        <taxon>Eukaryota</taxon>
        <taxon>Fungi</taxon>
        <taxon>Dikarya</taxon>
        <taxon>Ascomycota</taxon>
        <taxon>Saccharomycotina</taxon>
        <taxon>Pichiomycetes</taxon>
        <taxon>Debaryomycetaceae</taxon>
        <taxon>Debaryomyces</taxon>
    </lineage>
</organism>
<dbReference type="RefSeq" id="XP_002770807.1">
    <property type="nucleotide sequence ID" value="XM_002770761.1"/>
</dbReference>
<feature type="compositionally biased region" description="Basic residues" evidence="1">
    <location>
        <begin position="184"/>
        <end position="201"/>
    </location>
</feature>
<feature type="compositionally biased region" description="Acidic residues" evidence="1">
    <location>
        <begin position="128"/>
        <end position="145"/>
    </location>
</feature>
<feature type="compositionally biased region" description="Polar residues" evidence="1">
    <location>
        <begin position="346"/>
        <end position="360"/>
    </location>
</feature>
<dbReference type="AlphaFoldDB" id="B5RUF3"/>
<accession>B5RUF3</accession>
<dbReference type="Proteomes" id="UP000000599">
    <property type="component" value="Chromosome F"/>
</dbReference>
<feature type="compositionally biased region" description="Polar residues" evidence="1">
    <location>
        <begin position="427"/>
        <end position="437"/>
    </location>
</feature>
<dbReference type="InterPro" id="IPR000313">
    <property type="entry name" value="PWWP_dom"/>
</dbReference>
<dbReference type="SMART" id="SM00293">
    <property type="entry name" value="PWWP"/>
    <property type="match status" value="1"/>
</dbReference>
<dbReference type="SUPFAM" id="SSF47676">
    <property type="entry name" value="Conserved domain common to transcription factors TFIIS, elongin A, CRSP70"/>
    <property type="match status" value="1"/>
</dbReference>
<feature type="compositionally biased region" description="Polar residues" evidence="1">
    <location>
        <begin position="202"/>
        <end position="226"/>
    </location>
</feature>
<dbReference type="STRING" id="284592.B5RUF3"/>
<dbReference type="OrthoDB" id="9975114at2759"/>
<dbReference type="PROSITE" id="PS50812">
    <property type="entry name" value="PWWP"/>
    <property type="match status" value="1"/>
</dbReference>
<feature type="compositionally biased region" description="Basic and acidic residues" evidence="1">
    <location>
        <begin position="391"/>
        <end position="407"/>
    </location>
</feature>
<dbReference type="OMA" id="WPVIVCD"/>
<dbReference type="VEuPathDB" id="FungiDB:DEHA2F12562g"/>
<feature type="region of interest" description="Disordered" evidence="1">
    <location>
        <begin position="122"/>
        <end position="233"/>
    </location>
</feature>
<sequence length="437" mass="49406">MPPKKIKKAQFEPRDLVLAKMHGFPAWPSFVMPEDMVPDAIMKAKKKTTNYCVIFIPDGDFYWMNDKNLEPLSEEKLDKKLEKIPNKNKPKKKAGGRTLQVTDALLATKGLDFDEFMERLDKDRIQGDEDEEEAEGYEDEEEYDVDGTSKSKKPDVDEEVEDEDAAAEGVPMEEEDDTLSGRNSRSKRKRSISSNGKRKTLKASNTTPTASSQAEYTNGHNKTKSGGSPKLTEEEKQHQLWLCRIKLQRSLIQRNQPVTPTNPKQFPPPTANELSVARLILHRLVEFPVNLELLKKTKIHKVLKCILRDKDLEYPDSFKLHEKCEELLAKWNPLIEDLKVEKSKDPSGQNLNHSSSTASALTDVRNNESRLSSSAPDESEISALENVTNDSIKKEPANDNSDYRSENDSTVQSDLKNESKDSDDINESVTNDVSVVS</sequence>
<dbReference type="SUPFAM" id="SSF63748">
    <property type="entry name" value="Tudor/PWWP/MBT"/>
    <property type="match status" value="1"/>
</dbReference>
<evidence type="ECO:0000313" key="4">
    <source>
        <dbReference type="Proteomes" id="UP000000599"/>
    </source>
</evidence>
<dbReference type="InParanoid" id="B5RUF3"/>
<dbReference type="KEGG" id="dha:DEHA2F12562g"/>
<gene>
    <name evidence="3" type="ordered locus">DEHA2F12562g</name>
</gene>
<dbReference type="Gene3D" id="2.30.30.140">
    <property type="match status" value="1"/>
</dbReference>
<feature type="domain" description="PWWP" evidence="2">
    <location>
        <begin position="13"/>
        <end position="75"/>
    </location>
</feature>
<dbReference type="InterPro" id="IPR017923">
    <property type="entry name" value="TFIIS_N"/>
</dbReference>
<dbReference type="HOGENOM" id="CLU_034381_0_0_1"/>
<protein>
    <submittedName>
        <fullName evidence="3">DEHA2F12562p</fullName>
    </submittedName>
</protein>
<evidence type="ECO:0000259" key="2">
    <source>
        <dbReference type="PROSITE" id="PS50812"/>
    </source>
</evidence>
<keyword evidence="4" id="KW-1185">Reference proteome</keyword>
<dbReference type="InterPro" id="IPR035441">
    <property type="entry name" value="TFIIS/LEDGF_dom_sf"/>
</dbReference>
<dbReference type="Gene3D" id="1.20.930.10">
    <property type="entry name" value="Conserved domain common to transcription factors TFIIS, elongin A, CRSP70"/>
    <property type="match status" value="1"/>
</dbReference>
<dbReference type="EMBL" id="CR382138">
    <property type="protein sequence ID" value="CAR66331.1"/>
    <property type="molecule type" value="Genomic_DNA"/>
</dbReference>
<feature type="region of interest" description="Disordered" evidence="1">
    <location>
        <begin position="342"/>
        <end position="437"/>
    </location>
</feature>
<feature type="compositionally biased region" description="Acidic residues" evidence="1">
    <location>
        <begin position="156"/>
        <end position="178"/>
    </location>
</feature>
<dbReference type="FunCoup" id="B5RUF3">
    <property type="interactions" value="127"/>
</dbReference>
<reference evidence="3 4" key="1">
    <citation type="journal article" date="2004" name="Nature">
        <title>Genome evolution in yeasts.</title>
        <authorList>
            <consortium name="Genolevures"/>
            <person name="Dujon B."/>
            <person name="Sherman D."/>
            <person name="Fischer G."/>
            <person name="Durrens P."/>
            <person name="Casaregola S."/>
            <person name="Lafontaine I."/>
            <person name="de Montigny J."/>
            <person name="Marck C."/>
            <person name="Neuveglise C."/>
            <person name="Talla E."/>
            <person name="Goffard N."/>
            <person name="Frangeul L."/>
            <person name="Aigle M."/>
            <person name="Anthouard V."/>
            <person name="Babour A."/>
            <person name="Barbe V."/>
            <person name="Barnay S."/>
            <person name="Blanchin S."/>
            <person name="Beckerich J.M."/>
            <person name="Beyne E."/>
            <person name="Bleykasten C."/>
            <person name="Boisrame A."/>
            <person name="Boyer J."/>
            <person name="Cattolico L."/>
            <person name="Confanioleri F."/>
            <person name="de Daruvar A."/>
            <person name="Despons L."/>
            <person name="Fabre E."/>
            <person name="Fairhead C."/>
            <person name="Ferry-Dumazet H."/>
            <person name="Groppi A."/>
            <person name="Hantraye F."/>
            <person name="Hennequin C."/>
            <person name="Jauniaux N."/>
            <person name="Joyet P."/>
            <person name="Kachouri R."/>
            <person name="Kerrest A."/>
            <person name="Koszul R."/>
            <person name="Lemaire M."/>
            <person name="Lesur I."/>
            <person name="Ma L."/>
            <person name="Muller H."/>
            <person name="Nicaud J.M."/>
            <person name="Nikolski M."/>
            <person name="Oztas S."/>
            <person name="Ozier-Kalogeropoulos O."/>
            <person name="Pellenz S."/>
            <person name="Potier S."/>
            <person name="Richard G.F."/>
            <person name="Straub M.L."/>
            <person name="Suleau A."/>
            <person name="Swennene D."/>
            <person name="Tekaia F."/>
            <person name="Wesolowski-Louvel M."/>
            <person name="Westhof E."/>
            <person name="Wirth B."/>
            <person name="Zeniou-Meyer M."/>
            <person name="Zivanovic I."/>
            <person name="Bolotin-Fukuhara M."/>
            <person name="Thierry A."/>
            <person name="Bouchier C."/>
            <person name="Caudron B."/>
            <person name="Scarpelli C."/>
            <person name="Gaillardin C."/>
            <person name="Weissenbach J."/>
            <person name="Wincker P."/>
            <person name="Souciet J.L."/>
        </authorList>
    </citation>
    <scope>NUCLEOTIDE SEQUENCE [LARGE SCALE GENOMIC DNA]</scope>
    <source>
        <strain evidence="4">ATCC 36239 / CBS 767 / BCRC 21394 / JCM 1990 / NBRC 0083 / IGC 2968</strain>
    </source>
</reference>
<proteinExistence type="predicted"/>
<dbReference type="InterPro" id="IPR035503">
    <property type="entry name" value="IOC4-like_PWWP"/>
</dbReference>
<name>B5RUF3_DEBHA</name>
<dbReference type="Pfam" id="PF08711">
    <property type="entry name" value="Med26"/>
    <property type="match status" value="1"/>
</dbReference>
<dbReference type="eggNOG" id="ENOG502S12V">
    <property type="taxonomic scope" value="Eukaryota"/>
</dbReference>
<evidence type="ECO:0000256" key="1">
    <source>
        <dbReference type="SAM" id="MobiDB-lite"/>
    </source>
</evidence>
<dbReference type="Pfam" id="PF00855">
    <property type="entry name" value="PWWP"/>
    <property type="match status" value="1"/>
</dbReference>
<dbReference type="CDD" id="cd05840">
    <property type="entry name" value="PWWP_ScIOC4-like"/>
    <property type="match status" value="1"/>
</dbReference>
<evidence type="ECO:0000313" key="3">
    <source>
        <dbReference type="EMBL" id="CAR66331.1"/>
    </source>
</evidence>